<protein>
    <submittedName>
        <fullName evidence="2">Uncharacterized protein</fullName>
    </submittedName>
</protein>
<keyword evidence="1" id="KW-0472">Membrane</keyword>
<dbReference type="AlphaFoldDB" id="A0A0A8YAD4"/>
<reference evidence="2" key="2">
    <citation type="journal article" date="2015" name="Data Brief">
        <title>Shoot transcriptome of the giant reed, Arundo donax.</title>
        <authorList>
            <person name="Barrero R.A."/>
            <person name="Guerrero F.D."/>
            <person name="Moolhuijzen P."/>
            <person name="Goolsby J.A."/>
            <person name="Tidwell J."/>
            <person name="Bellgard S.E."/>
            <person name="Bellgard M.I."/>
        </authorList>
    </citation>
    <scope>NUCLEOTIDE SEQUENCE</scope>
    <source>
        <tissue evidence="2">Shoot tissue taken approximately 20 cm above the soil surface</tissue>
    </source>
</reference>
<reference evidence="2" key="1">
    <citation type="submission" date="2014-09" db="EMBL/GenBank/DDBJ databases">
        <authorList>
            <person name="Magalhaes I.L.F."/>
            <person name="Oliveira U."/>
            <person name="Santos F.R."/>
            <person name="Vidigal T.H.D.A."/>
            <person name="Brescovit A.D."/>
            <person name="Santos A.J."/>
        </authorList>
    </citation>
    <scope>NUCLEOTIDE SEQUENCE</scope>
    <source>
        <tissue evidence="2">Shoot tissue taken approximately 20 cm above the soil surface</tissue>
    </source>
</reference>
<sequence length="43" mass="4923">MSRAGRGIQVQFVMTAMLIYLVMALDLPQWAIKAIDKIRRGFL</sequence>
<evidence type="ECO:0000313" key="2">
    <source>
        <dbReference type="EMBL" id="JAD22328.1"/>
    </source>
</evidence>
<proteinExistence type="predicted"/>
<accession>A0A0A8YAD4</accession>
<keyword evidence="1" id="KW-1133">Transmembrane helix</keyword>
<keyword evidence="1" id="KW-0812">Transmembrane</keyword>
<organism evidence="2">
    <name type="scientific">Arundo donax</name>
    <name type="common">Giant reed</name>
    <name type="synonym">Donax arundinaceus</name>
    <dbReference type="NCBI Taxonomy" id="35708"/>
    <lineage>
        <taxon>Eukaryota</taxon>
        <taxon>Viridiplantae</taxon>
        <taxon>Streptophyta</taxon>
        <taxon>Embryophyta</taxon>
        <taxon>Tracheophyta</taxon>
        <taxon>Spermatophyta</taxon>
        <taxon>Magnoliopsida</taxon>
        <taxon>Liliopsida</taxon>
        <taxon>Poales</taxon>
        <taxon>Poaceae</taxon>
        <taxon>PACMAD clade</taxon>
        <taxon>Arundinoideae</taxon>
        <taxon>Arundineae</taxon>
        <taxon>Arundo</taxon>
    </lineage>
</organism>
<feature type="transmembrane region" description="Helical" evidence="1">
    <location>
        <begin position="12"/>
        <end position="32"/>
    </location>
</feature>
<evidence type="ECO:0000256" key="1">
    <source>
        <dbReference type="SAM" id="Phobius"/>
    </source>
</evidence>
<dbReference type="EMBL" id="GBRH01275567">
    <property type="protein sequence ID" value="JAD22328.1"/>
    <property type="molecule type" value="Transcribed_RNA"/>
</dbReference>
<name>A0A0A8YAD4_ARUDO</name>